<dbReference type="PANTHER" id="PTHR43736">
    <property type="entry name" value="ADP-RIBOSE PYROPHOSPHATASE"/>
    <property type="match status" value="1"/>
</dbReference>
<accession>A0A0U3I0H8</accession>
<dbReference type="Pfam" id="PF00293">
    <property type="entry name" value="NUDIX"/>
    <property type="match status" value="1"/>
</dbReference>
<reference evidence="2 3" key="1">
    <citation type="submission" date="2015-12" db="EMBL/GenBank/DDBJ databases">
        <title>Complete genome sequence of Pseudoalteromonas rubra SCSIO 6842, harboring a conjugative plasmid.</title>
        <authorList>
            <person name="Li B."/>
            <person name="Wang X."/>
        </authorList>
    </citation>
    <scope>NUCLEOTIDE SEQUENCE [LARGE SCALE GENOMIC DNA]</scope>
    <source>
        <strain evidence="2 3">SCSIO 6842</strain>
    </source>
</reference>
<proteinExistence type="predicted"/>
<evidence type="ECO:0000259" key="1">
    <source>
        <dbReference type="PROSITE" id="PS51462"/>
    </source>
</evidence>
<organism evidence="2 3">
    <name type="scientific">Pseudoalteromonas rubra</name>
    <dbReference type="NCBI Taxonomy" id="43658"/>
    <lineage>
        <taxon>Bacteria</taxon>
        <taxon>Pseudomonadati</taxon>
        <taxon>Pseudomonadota</taxon>
        <taxon>Gammaproteobacteria</taxon>
        <taxon>Alteromonadales</taxon>
        <taxon>Pseudoalteromonadaceae</taxon>
        <taxon>Pseudoalteromonas</taxon>
    </lineage>
</organism>
<dbReference type="InterPro" id="IPR015797">
    <property type="entry name" value="NUDIX_hydrolase-like_dom_sf"/>
</dbReference>
<dbReference type="CDD" id="cd03674">
    <property type="entry name" value="NUDIX_Hydrolase"/>
    <property type="match status" value="1"/>
</dbReference>
<dbReference type="AlphaFoldDB" id="A0A0U3I0H8"/>
<dbReference type="KEGG" id="prr:AT705_10765"/>
<evidence type="ECO:0000313" key="3">
    <source>
        <dbReference type="Proteomes" id="UP000069015"/>
    </source>
</evidence>
<dbReference type="PROSITE" id="PS51462">
    <property type="entry name" value="NUDIX"/>
    <property type="match status" value="1"/>
</dbReference>
<name>A0A0U3I0H8_9GAMM</name>
<evidence type="ECO:0000313" key="2">
    <source>
        <dbReference type="EMBL" id="ALU43382.1"/>
    </source>
</evidence>
<dbReference type="GO" id="GO:0003824">
    <property type="term" value="F:catalytic activity"/>
    <property type="evidence" value="ECO:0007669"/>
    <property type="project" value="UniProtKB-ARBA"/>
</dbReference>
<dbReference type="InterPro" id="IPR000086">
    <property type="entry name" value="NUDIX_hydrolase_dom"/>
</dbReference>
<protein>
    <recommendedName>
        <fullName evidence="1">Nudix hydrolase domain-containing protein</fullName>
    </recommendedName>
</protein>
<dbReference type="EMBL" id="CP013611">
    <property type="protein sequence ID" value="ALU43382.1"/>
    <property type="molecule type" value="Genomic_DNA"/>
</dbReference>
<feature type="domain" description="Nudix hydrolase" evidence="1">
    <location>
        <begin position="48"/>
        <end position="182"/>
    </location>
</feature>
<dbReference type="RefSeq" id="WP_058796586.1">
    <property type="nucleotide sequence ID" value="NZ_CP013611.1"/>
</dbReference>
<dbReference type="SUPFAM" id="SSF55811">
    <property type="entry name" value="Nudix"/>
    <property type="match status" value="1"/>
</dbReference>
<dbReference type="Gene3D" id="3.90.79.10">
    <property type="entry name" value="Nucleoside Triphosphate Pyrophosphohydrolase"/>
    <property type="match status" value="1"/>
</dbReference>
<dbReference type="PANTHER" id="PTHR43736:SF1">
    <property type="entry name" value="DIHYDRONEOPTERIN TRIPHOSPHATE DIPHOSPHATASE"/>
    <property type="match status" value="1"/>
</dbReference>
<sequence>MNKENTINELQGLLENYATTYEIEAQYREHMLSFLKSSDDPIYSSNQAGHFTASAWVLSHDRQHVLLTQHAKIGKWFQLGGHIEPEDCSFIDACLREATEESGITSLSSANTFVLDIDIHDIPEYKGIPQHPHYDVTCYFVAPAQAKAIKNAESTQLQWIPLDQVKTLTDDPAIHRMVEKTLELETYKDHA</sequence>
<gene>
    <name evidence="2" type="ORF">AT705_10765</name>
</gene>
<dbReference type="Proteomes" id="UP000069015">
    <property type="component" value="Chromosome 1"/>
</dbReference>